<feature type="region of interest" description="Disordered" evidence="1">
    <location>
        <begin position="1"/>
        <end position="51"/>
    </location>
</feature>
<dbReference type="PhylomeDB" id="B4G3J9"/>
<dbReference type="EMBL" id="CH479179">
    <property type="protein sequence ID" value="EDW25007.1"/>
    <property type="molecule type" value="Genomic_DNA"/>
</dbReference>
<sequence>MVEELEMQQVVRADQAPPVPLNNSCPPAPAPIPQASNAPGGGGPTHGIDGPRARAAKLAASAAEVFAIIQRMFFDPIPKPAPVGCACMPCGTEVVRCKLEEDFNKYSPVMWADPLLITAITIDADEQTIDWLPAIGVDVNNSVFMSLPDLTFSALGTQLKAIVDSDISQTGAIRAMIPIPGLKSVATVMHVGDVESIPLLDEAAFARLLLYQALTMEPSQQVHVSSAVNEISLNTYVPRDGSELKWTPALSSSDNLQIGTASETSTLYFRTIDEYAGTGLRQYHRQRHD</sequence>
<dbReference type="OMA" id="LYFRTID"/>
<evidence type="ECO:0000313" key="2">
    <source>
        <dbReference type="EMBL" id="EDW25007.1"/>
    </source>
</evidence>
<dbReference type="eggNOG" id="ENOG502TBE7">
    <property type="taxonomic scope" value="Eukaryota"/>
</dbReference>
<gene>
    <name evidence="2" type="primary">Dper\GL24455</name>
    <name evidence="2" type="ORF">Dper_GL24455</name>
</gene>
<evidence type="ECO:0000256" key="1">
    <source>
        <dbReference type="SAM" id="MobiDB-lite"/>
    </source>
</evidence>
<dbReference type="HOGENOM" id="CLU_1035375_0_0_1"/>
<protein>
    <submittedName>
        <fullName evidence="2">GL24455</fullName>
    </submittedName>
</protein>
<keyword evidence="3" id="KW-1185">Reference proteome</keyword>
<name>B4G3J9_DROPE</name>
<evidence type="ECO:0000313" key="3">
    <source>
        <dbReference type="Proteomes" id="UP000008744"/>
    </source>
</evidence>
<organism evidence="3">
    <name type="scientific">Drosophila persimilis</name>
    <name type="common">Fruit fly</name>
    <dbReference type="NCBI Taxonomy" id="7234"/>
    <lineage>
        <taxon>Eukaryota</taxon>
        <taxon>Metazoa</taxon>
        <taxon>Ecdysozoa</taxon>
        <taxon>Arthropoda</taxon>
        <taxon>Hexapoda</taxon>
        <taxon>Insecta</taxon>
        <taxon>Pterygota</taxon>
        <taxon>Neoptera</taxon>
        <taxon>Endopterygota</taxon>
        <taxon>Diptera</taxon>
        <taxon>Brachycera</taxon>
        <taxon>Muscomorpha</taxon>
        <taxon>Ephydroidea</taxon>
        <taxon>Drosophilidae</taxon>
        <taxon>Drosophila</taxon>
        <taxon>Sophophora</taxon>
    </lineage>
</organism>
<accession>B4G3J9</accession>
<reference evidence="2 3" key="1">
    <citation type="journal article" date="2007" name="Nature">
        <title>Evolution of genes and genomes on the Drosophila phylogeny.</title>
        <authorList>
            <consortium name="Drosophila 12 Genomes Consortium"/>
            <person name="Clark A.G."/>
            <person name="Eisen M.B."/>
            <person name="Smith D.R."/>
            <person name="Bergman C.M."/>
            <person name="Oliver B."/>
            <person name="Markow T.A."/>
            <person name="Kaufman T.C."/>
            <person name="Kellis M."/>
            <person name="Gelbart W."/>
            <person name="Iyer V.N."/>
            <person name="Pollard D.A."/>
            <person name="Sackton T.B."/>
            <person name="Larracuente A.M."/>
            <person name="Singh N.D."/>
            <person name="Abad J.P."/>
            <person name="Abt D.N."/>
            <person name="Adryan B."/>
            <person name="Aguade M."/>
            <person name="Akashi H."/>
            <person name="Anderson W.W."/>
            <person name="Aquadro C.F."/>
            <person name="Ardell D.H."/>
            <person name="Arguello R."/>
            <person name="Artieri C.G."/>
            <person name="Barbash D.A."/>
            <person name="Barker D."/>
            <person name="Barsanti P."/>
            <person name="Batterham P."/>
            <person name="Batzoglou S."/>
            <person name="Begun D."/>
            <person name="Bhutkar A."/>
            <person name="Blanco E."/>
            <person name="Bosak S.A."/>
            <person name="Bradley R.K."/>
            <person name="Brand A.D."/>
            <person name="Brent M.R."/>
            <person name="Brooks A.N."/>
            <person name="Brown R.H."/>
            <person name="Butlin R.K."/>
            <person name="Caggese C."/>
            <person name="Calvi B.R."/>
            <person name="Bernardo de Carvalho A."/>
            <person name="Caspi A."/>
            <person name="Castrezana S."/>
            <person name="Celniker S.E."/>
            <person name="Chang J.L."/>
            <person name="Chapple C."/>
            <person name="Chatterji S."/>
            <person name="Chinwalla A."/>
            <person name="Civetta A."/>
            <person name="Clifton S.W."/>
            <person name="Comeron J.M."/>
            <person name="Costello J.C."/>
            <person name="Coyne J.A."/>
            <person name="Daub J."/>
            <person name="David R.G."/>
            <person name="Delcher A.L."/>
            <person name="Delehaunty K."/>
            <person name="Do C.B."/>
            <person name="Ebling H."/>
            <person name="Edwards K."/>
            <person name="Eickbush T."/>
            <person name="Evans J.D."/>
            <person name="Filipski A."/>
            <person name="Findeiss S."/>
            <person name="Freyhult E."/>
            <person name="Fulton L."/>
            <person name="Fulton R."/>
            <person name="Garcia A.C."/>
            <person name="Gardiner A."/>
            <person name="Garfield D.A."/>
            <person name="Garvin B.E."/>
            <person name="Gibson G."/>
            <person name="Gilbert D."/>
            <person name="Gnerre S."/>
            <person name="Godfrey J."/>
            <person name="Good R."/>
            <person name="Gotea V."/>
            <person name="Gravely B."/>
            <person name="Greenberg A.J."/>
            <person name="Griffiths-Jones S."/>
            <person name="Gross S."/>
            <person name="Guigo R."/>
            <person name="Gustafson E.A."/>
            <person name="Haerty W."/>
            <person name="Hahn M.W."/>
            <person name="Halligan D.L."/>
            <person name="Halpern A.L."/>
            <person name="Halter G.M."/>
            <person name="Han M.V."/>
            <person name="Heger A."/>
            <person name="Hillier L."/>
            <person name="Hinrichs A.S."/>
            <person name="Holmes I."/>
            <person name="Hoskins R.A."/>
            <person name="Hubisz M.J."/>
            <person name="Hultmark D."/>
            <person name="Huntley M.A."/>
            <person name="Jaffe D.B."/>
            <person name="Jagadeeshan S."/>
            <person name="Jeck W.R."/>
            <person name="Johnson J."/>
            <person name="Jones C.D."/>
            <person name="Jordan W.C."/>
            <person name="Karpen G.H."/>
            <person name="Kataoka E."/>
            <person name="Keightley P.D."/>
            <person name="Kheradpour P."/>
            <person name="Kirkness E.F."/>
            <person name="Koerich L.B."/>
            <person name="Kristiansen K."/>
            <person name="Kudrna D."/>
            <person name="Kulathinal R.J."/>
            <person name="Kumar S."/>
            <person name="Kwok R."/>
            <person name="Lander E."/>
            <person name="Langley C.H."/>
            <person name="Lapoint R."/>
            <person name="Lazzaro B.P."/>
            <person name="Lee S.J."/>
            <person name="Levesque L."/>
            <person name="Li R."/>
            <person name="Lin C.F."/>
            <person name="Lin M.F."/>
            <person name="Lindblad-Toh K."/>
            <person name="Llopart A."/>
            <person name="Long M."/>
            <person name="Low L."/>
            <person name="Lozovsky E."/>
            <person name="Lu J."/>
            <person name="Luo M."/>
            <person name="Machado C.A."/>
            <person name="Makalowski W."/>
            <person name="Marzo M."/>
            <person name="Matsuda M."/>
            <person name="Matzkin L."/>
            <person name="McAllister B."/>
            <person name="McBride C.S."/>
            <person name="McKernan B."/>
            <person name="McKernan K."/>
            <person name="Mendez-Lago M."/>
            <person name="Minx P."/>
            <person name="Mollenhauer M.U."/>
            <person name="Montooth K."/>
            <person name="Mount S.M."/>
            <person name="Mu X."/>
            <person name="Myers E."/>
            <person name="Negre B."/>
            <person name="Newfeld S."/>
            <person name="Nielsen R."/>
            <person name="Noor M.A."/>
            <person name="O'Grady P."/>
            <person name="Pachter L."/>
            <person name="Papaceit M."/>
            <person name="Parisi M.J."/>
            <person name="Parisi M."/>
            <person name="Parts L."/>
            <person name="Pedersen J.S."/>
            <person name="Pesole G."/>
            <person name="Phillippy A.M."/>
            <person name="Ponting C.P."/>
            <person name="Pop M."/>
            <person name="Porcelli D."/>
            <person name="Powell J.R."/>
            <person name="Prohaska S."/>
            <person name="Pruitt K."/>
            <person name="Puig M."/>
            <person name="Quesneville H."/>
            <person name="Ram K.R."/>
            <person name="Rand D."/>
            <person name="Rasmussen M.D."/>
            <person name="Reed L.K."/>
            <person name="Reenan R."/>
            <person name="Reily A."/>
            <person name="Remington K.A."/>
            <person name="Rieger T.T."/>
            <person name="Ritchie M.G."/>
            <person name="Robin C."/>
            <person name="Rogers Y.H."/>
            <person name="Rohde C."/>
            <person name="Rozas J."/>
            <person name="Rubenfield M.J."/>
            <person name="Ruiz A."/>
            <person name="Russo S."/>
            <person name="Salzberg S.L."/>
            <person name="Sanchez-Gracia A."/>
            <person name="Saranga D.J."/>
            <person name="Sato H."/>
            <person name="Schaeffer S.W."/>
            <person name="Schatz M.C."/>
            <person name="Schlenke T."/>
            <person name="Schwartz R."/>
            <person name="Segarra C."/>
            <person name="Singh R.S."/>
            <person name="Sirot L."/>
            <person name="Sirota M."/>
            <person name="Sisneros N.B."/>
            <person name="Smith C.D."/>
            <person name="Smith T.F."/>
            <person name="Spieth J."/>
            <person name="Stage D.E."/>
            <person name="Stark A."/>
            <person name="Stephan W."/>
            <person name="Strausberg R.L."/>
            <person name="Strempel S."/>
            <person name="Sturgill D."/>
            <person name="Sutton G."/>
            <person name="Sutton G.G."/>
            <person name="Tao W."/>
            <person name="Teichmann S."/>
            <person name="Tobari Y.N."/>
            <person name="Tomimura Y."/>
            <person name="Tsolas J.M."/>
            <person name="Valente V.L."/>
            <person name="Venter E."/>
            <person name="Venter J.C."/>
            <person name="Vicario S."/>
            <person name="Vieira F.G."/>
            <person name="Vilella A.J."/>
            <person name="Villasante A."/>
            <person name="Walenz B."/>
            <person name="Wang J."/>
            <person name="Wasserman M."/>
            <person name="Watts T."/>
            <person name="Wilson D."/>
            <person name="Wilson R.K."/>
            <person name="Wing R.A."/>
            <person name="Wolfner M.F."/>
            <person name="Wong A."/>
            <person name="Wong G.K."/>
            <person name="Wu C.I."/>
            <person name="Wu G."/>
            <person name="Yamamoto D."/>
            <person name="Yang H.P."/>
            <person name="Yang S.P."/>
            <person name="Yorke J.A."/>
            <person name="Yoshida K."/>
            <person name="Zdobnov E."/>
            <person name="Zhang P."/>
            <person name="Zhang Y."/>
            <person name="Zimin A.V."/>
            <person name="Baldwin J."/>
            <person name="Abdouelleil A."/>
            <person name="Abdulkadir J."/>
            <person name="Abebe A."/>
            <person name="Abera B."/>
            <person name="Abreu J."/>
            <person name="Acer S.C."/>
            <person name="Aftuck L."/>
            <person name="Alexander A."/>
            <person name="An P."/>
            <person name="Anderson E."/>
            <person name="Anderson S."/>
            <person name="Arachi H."/>
            <person name="Azer M."/>
            <person name="Bachantsang P."/>
            <person name="Barry A."/>
            <person name="Bayul T."/>
            <person name="Berlin A."/>
            <person name="Bessette D."/>
            <person name="Bloom T."/>
            <person name="Blye J."/>
            <person name="Boguslavskiy L."/>
            <person name="Bonnet C."/>
            <person name="Boukhgalter B."/>
            <person name="Bourzgui I."/>
            <person name="Brown A."/>
            <person name="Cahill P."/>
            <person name="Channer S."/>
            <person name="Cheshatsang Y."/>
            <person name="Chuda L."/>
            <person name="Citroen M."/>
            <person name="Collymore A."/>
            <person name="Cooke P."/>
            <person name="Costello M."/>
            <person name="D'Aco K."/>
            <person name="Daza R."/>
            <person name="De Haan G."/>
            <person name="DeGray S."/>
            <person name="DeMaso C."/>
            <person name="Dhargay N."/>
            <person name="Dooley K."/>
            <person name="Dooley E."/>
            <person name="Doricent M."/>
            <person name="Dorje P."/>
            <person name="Dorjee K."/>
            <person name="Dupes A."/>
            <person name="Elong R."/>
            <person name="Falk J."/>
            <person name="Farina A."/>
            <person name="Faro S."/>
            <person name="Ferguson D."/>
            <person name="Fisher S."/>
            <person name="Foley C.D."/>
            <person name="Franke A."/>
            <person name="Friedrich D."/>
            <person name="Gadbois L."/>
            <person name="Gearin G."/>
            <person name="Gearin C.R."/>
            <person name="Giannoukos G."/>
            <person name="Goode T."/>
            <person name="Graham J."/>
            <person name="Grandbois E."/>
            <person name="Grewal S."/>
            <person name="Gyaltsen K."/>
            <person name="Hafez N."/>
            <person name="Hagos B."/>
            <person name="Hall J."/>
            <person name="Henson C."/>
            <person name="Hollinger A."/>
            <person name="Honan T."/>
            <person name="Huard M.D."/>
            <person name="Hughes L."/>
            <person name="Hurhula B."/>
            <person name="Husby M.E."/>
            <person name="Kamat A."/>
            <person name="Kanga B."/>
            <person name="Kashin S."/>
            <person name="Khazanovich D."/>
            <person name="Kisner P."/>
            <person name="Lance K."/>
            <person name="Lara M."/>
            <person name="Lee W."/>
            <person name="Lennon N."/>
            <person name="Letendre F."/>
            <person name="LeVine R."/>
            <person name="Lipovsky A."/>
            <person name="Liu X."/>
            <person name="Liu J."/>
            <person name="Liu S."/>
            <person name="Lokyitsang T."/>
            <person name="Lokyitsang Y."/>
            <person name="Lubonja R."/>
            <person name="Lui A."/>
            <person name="MacDonald P."/>
            <person name="Magnisalis V."/>
            <person name="Maru K."/>
            <person name="Matthews C."/>
            <person name="McCusker W."/>
            <person name="McDonough S."/>
            <person name="Mehta T."/>
            <person name="Meldrim J."/>
            <person name="Meneus L."/>
            <person name="Mihai O."/>
            <person name="Mihalev A."/>
            <person name="Mihova T."/>
            <person name="Mittelman R."/>
            <person name="Mlenga V."/>
            <person name="Montmayeur A."/>
            <person name="Mulrain L."/>
            <person name="Navidi A."/>
            <person name="Naylor J."/>
            <person name="Negash T."/>
            <person name="Nguyen T."/>
            <person name="Nguyen N."/>
            <person name="Nicol R."/>
            <person name="Norbu C."/>
            <person name="Norbu N."/>
            <person name="Novod N."/>
            <person name="O'Neill B."/>
            <person name="Osman S."/>
            <person name="Markiewicz E."/>
            <person name="Oyono O.L."/>
            <person name="Patti C."/>
            <person name="Phunkhang P."/>
            <person name="Pierre F."/>
            <person name="Priest M."/>
            <person name="Raghuraman S."/>
            <person name="Rege F."/>
            <person name="Reyes R."/>
            <person name="Rise C."/>
            <person name="Rogov P."/>
            <person name="Ross K."/>
            <person name="Ryan E."/>
            <person name="Settipalli S."/>
            <person name="Shea T."/>
            <person name="Sherpa N."/>
            <person name="Shi L."/>
            <person name="Shih D."/>
            <person name="Sparrow T."/>
            <person name="Spaulding J."/>
            <person name="Stalker J."/>
            <person name="Stange-Thomann N."/>
            <person name="Stavropoulos S."/>
            <person name="Stone C."/>
            <person name="Strader C."/>
            <person name="Tesfaye S."/>
            <person name="Thomson T."/>
            <person name="Thoulutsang Y."/>
            <person name="Thoulutsang D."/>
            <person name="Topham K."/>
            <person name="Topping I."/>
            <person name="Tsamla T."/>
            <person name="Vassiliev H."/>
            <person name="Vo A."/>
            <person name="Wangchuk T."/>
            <person name="Wangdi T."/>
            <person name="Weiand M."/>
            <person name="Wilkinson J."/>
            <person name="Wilson A."/>
            <person name="Yadav S."/>
            <person name="Young G."/>
            <person name="Yu Q."/>
            <person name="Zembek L."/>
            <person name="Zhong D."/>
            <person name="Zimmer A."/>
            <person name="Zwirko Z."/>
            <person name="Jaffe D.B."/>
            <person name="Alvarez P."/>
            <person name="Brockman W."/>
            <person name="Butler J."/>
            <person name="Chin C."/>
            <person name="Gnerre S."/>
            <person name="Grabherr M."/>
            <person name="Kleber M."/>
            <person name="Mauceli E."/>
            <person name="MacCallum I."/>
        </authorList>
    </citation>
    <scope>NUCLEOTIDE SEQUENCE [LARGE SCALE GENOMIC DNA]</scope>
    <source>
        <strain evidence="3">MSH-3 / Tucson 14011-0111.49</strain>
    </source>
</reference>
<proteinExistence type="predicted"/>
<dbReference type="AlphaFoldDB" id="B4G3J9"/>
<dbReference type="Proteomes" id="UP000008744">
    <property type="component" value="Unassembled WGS sequence"/>
</dbReference>